<dbReference type="CDD" id="cd08829">
    <property type="entry name" value="SPFH_paraslipin"/>
    <property type="match status" value="1"/>
</dbReference>
<sequence>MGELFGILIALFVGGSALSCVKIVKQSEQMLVESWGKYNGKKLEPGLNFLMPVVESISFKETIREKVLDVPAQQCITRDNVSISVDAVVYWRIMDLEKAYYKVENLHAAMTNLVLTQIRAEMGKLELDQTFTARSEVNEVLLRELDIATDPWGVKVTRVELRDIVPSKAVQDSMELQMSAERKKRAAILTSEGERDSAVNSAKGRAEAQVLDAEARQKAAILDAEAQQKATVLRAQAERQQAVLKAQGTAEAMQIVTKMLKTDPRAKDALQFLIAQNYMEMGMQIGSSESSKVMFMDPRSIPSALEGMRSIVGDATTSLDSGELNTIPSELDQDLQALRSPSSKL</sequence>
<keyword evidence="5" id="KW-0472">Membrane</keyword>
<dbReference type="InterPro" id="IPR050710">
    <property type="entry name" value="Band7/mec-2_domain"/>
</dbReference>
<dbReference type="AlphaFoldDB" id="A0A1L9QPH4"/>
<dbReference type="PROSITE" id="PS01270">
    <property type="entry name" value="BAND_7"/>
    <property type="match status" value="1"/>
</dbReference>
<comment type="subcellular location">
    <subcellularLocation>
        <location evidence="1">Membrane</location>
        <topology evidence="1">Single-pass membrane protein</topology>
    </subcellularLocation>
</comment>
<evidence type="ECO:0000256" key="2">
    <source>
        <dbReference type="ARBA" id="ARBA00008164"/>
    </source>
</evidence>
<dbReference type="FunFam" id="3.30.479.30:FF:000004">
    <property type="entry name" value="Putative membrane protease family, stomatin"/>
    <property type="match status" value="1"/>
</dbReference>
<accession>A0A1L9QPH4</accession>
<keyword evidence="9" id="KW-1185">Reference proteome</keyword>
<dbReference type="PANTHER" id="PTHR43327">
    <property type="entry name" value="STOMATIN-LIKE PROTEIN 2, MITOCHONDRIAL"/>
    <property type="match status" value="1"/>
</dbReference>
<feature type="region of interest" description="Disordered" evidence="6">
    <location>
        <begin position="318"/>
        <end position="345"/>
    </location>
</feature>
<evidence type="ECO:0000313" key="8">
    <source>
        <dbReference type="EMBL" id="OJJ24573.1"/>
    </source>
</evidence>
<dbReference type="Pfam" id="PF01145">
    <property type="entry name" value="Band_7"/>
    <property type="match status" value="1"/>
</dbReference>
<evidence type="ECO:0000256" key="1">
    <source>
        <dbReference type="ARBA" id="ARBA00004167"/>
    </source>
</evidence>
<comment type="caution">
    <text evidence="8">The sequence shown here is derived from an EMBL/GenBank/DDBJ whole genome shotgun (WGS) entry which is preliminary data.</text>
</comment>
<dbReference type="GO" id="GO:0005886">
    <property type="term" value="C:plasma membrane"/>
    <property type="evidence" value="ECO:0007669"/>
    <property type="project" value="UniProtKB-ARBA"/>
</dbReference>
<evidence type="ECO:0000256" key="4">
    <source>
        <dbReference type="ARBA" id="ARBA00022989"/>
    </source>
</evidence>
<evidence type="ECO:0000259" key="7">
    <source>
        <dbReference type="SMART" id="SM00244"/>
    </source>
</evidence>
<dbReference type="Gene3D" id="3.30.479.30">
    <property type="entry name" value="Band 7 domain"/>
    <property type="match status" value="1"/>
</dbReference>
<gene>
    <name evidence="8" type="ORF">BI308_15575</name>
</gene>
<keyword evidence="3" id="KW-0812">Transmembrane</keyword>
<evidence type="ECO:0000256" key="6">
    <source>
        <dbReference type="SAM" id="MobiDB-lite"/>
    </source>
</evidence>
<feature type="domain" description="Band 7" evidence="7">
    <location>
        <begin position="19"/>
        <end position="178"/>
    </location>
</feature>
<proteinExistence type="inferred from homology"/>
<dbReference type="SUPFAM" id="SSF117892">
    <property type="entry name" value="Band 7/SPFH domain"/>
    <property type="match status" value="1"/>
</dbReference>
<dbReference type="PANTHER" id="PTHR43327:SF10">
    <property type="entry name" value="STOMATIN-LIKE PROTEIN 2, MITOCHONDRIAL"/>
    <property type="match status" value="1"/>
</dbReference>
<dbReference type="SMART" id="SM00244">
    <property type="entry name" value="PHB"/>
    <property type="match status" value="1"/>
</dbReference>
<evidence type="ECO:0000256" key="5">
    <source>
        <dbReference type="ARBA" id="ARBA00023136"/>
    </source>
</evidence>
<dbReference type="InterPro" id="IPR036013">
    <property type="entry name" value="Band_7/SPFH_dom_sf"/>
</dbReference>
<dbReference type="STRING" id="1925591.BI308_15575"/>
<name>A0A1L9QPH4_9CYAN</name>
<evidence type="ECO:0000256" key="3">
    <source>
        <dbReference type="ARBA" id="ARBA00022692"/>
    </source>
</evidence>
<dbReference type="EMBL" id="MLAW01000028">
    <property type="protein sequence ID" value="OJJ24573.1"/>
    <property type="molecule type" value="Genomic_DNA"/>
</dbReference>
<keyword evidence="4" id="KW-1133">Transmembrane helix</keyword>
<dbReference type="InterPro" id="IPR001107">
    <property type="entry name" value="Band_7"/>
</dbReference>
<dbReference type="Proteomes" id="UP000183940">
    <property type="component" value="Unassembled WGS sequence"/>
</dbReference>
<reference evidence="8" key="1">
    <citation type="submission" date="2016-10" db="EMBL/GenBank/DDBJ databases">
        <title>CRISPR-Cas defence system in Roseofilum reptotaenium: evidence of a bacteriophage-cyanobacterium arms race in the coral black band disease.</title>
        <authorList>
            <person name="Buerger P."/>
            <person name="Wood-Charlson E.M."/>
            <person name="Weynberg K.D."/>
            <person name="Willis B."/>
            <person name="Van Oppen M.J."/>
        </authorList>
    </citation>
    <scope>NUCLEOTIDE SEQUENCE [LARGE SCALE GENOMIC DNA]</scope>
    <source>
        <strain evidence="8">AO1-A</strain>
    </source>
</reference>
<dbReference type="InterPro" id="IPR001972">
    <property type="entry name" value="Stomatin_HflK_fam"/>
</dbReference>
<dbReference type="GO" id="GO:0098552">
    <property type="term" value="C:side of membrane"/>
    <property type="evidence" value="ECO:0007669"/>
    <property type="project" value="UniProtKB-ARBA"/>
</dbReference>
<dbReference type="PRINTS" id="PR00721">
    <property type="entry name" value="STOMATIN"/>
</dbReference>
<organism evidence="8 9">
    <name type="scientific">Roseofilum reptotaenium AO1-A</name>
    <dbReference type="NCBI Taxonomy" id="1925591"/>
    <lineage>
        <taxon>Bacteria</taxon>
        <taxon>Bacillati</taxon>
        <taxon>Cyanobacteriota</taxon>
        <taxon>Cyanophyceae</taxon>
        <taxon>Desertifilales</taxon>
        <taxon>Desertifilaceae</taxon>
        <taxon>Roseofilum</taxon>
    </lineage>
</organism>
<evidence type="ECO:0000313" key="9">
    <source>
        <dbReference type="Proteomes" id="UP000183940"/>
    </source>
</evidence>
<dbReference type="InterPro" id="IPR018080">
    <property type="entry name" value="Band_7/stomatin-like_CS"/>
</dbReference>
<feature type="compositionally biased region" description="Polar residues" evidence="6">
    <location>
        <begin position="318"/>
        <end position="328"/>
    </location>
</feature>
<protein>
    <submittedName>
        <fullName evidence="8">Paraslipin</fullName>
    </submittedName>
</protein>
<comment type="similarity">
    <text evidence="2">Belongs to the band 7/mec-2 family.</text>
</comment>